<name>A0ABP1U2P3_GLUAR</name>
<sequence>MLPGSRLVAVAIGTSAMWRIRGLVAPLLAHAPVEAFAQQIGMPAVPGVLLDAVDHQLAYHDLLPPNALAEVLERLKEQVGGPLLAMQHHKRLGDLGVIGSLDVELRARRAVDPAFGLALADPVAPVPLHFAQMAQQPQQTERRGRDRSFRQLPRVQTLGI</sequence>
<reference evidence="2" key="2">
    <citation type="submission" date="2010-07" db="EMBL/GenBank/DDBJ databases">
        <title>Complete genome sequence of Arthrobacter arilaitensis (strain DSM 16368 / CIP 108037 / JCM 13566 / Re117).</title>
        <authorList>
            <person name="Genoscope."/>
        </authorList>
    </citation>
    <scope>NUCLEOTIDE SEQUENCE [LARGE SCALE GENOMIC DNA]</scope>
    <source>
        <strain evidence="2">DSM 16368 / CIP 108037 / IAM 15318 / JCM 13566 / Re117</strain>
    </source>
</reference>
<proteinExistence type="predicted"/>
<accession>A0ABP1U2P3</accession>
<keyword evidence="2" id="KW-1185">Reference proteome</keyword>
<protein>
    <submittedName>
        <fullName evidence="1">Hypothetical secreted protein</fullName>
    </submittedName>
</protein>
<reference evidence="2" key="1">
    <citation type="journal article" date="2010" name="PLoS ONE">
        <title>The Arthrobacter arilaitensis Re117 genome sequence reveals its genetic adaptation to the surface of cheese.</title>
        <authorList>
            <person name="Monnet C."/>
            <person name="Loux V."/>
            <person name="Gibrat J.F."/>
            <person name="Spinnler E."/>
            <person name="Barbe V."/>
            <person name="Vacherie B."/>
            <person name="Gavory F."/>
            <person name="Gourbeyre E."/>
            <person name="Siguier P."/>
            <person name="Chandler M."/>
            <person name="Elleuch R."/>
            <person name="Irlinger F."/>
            <person name="Vallaeys T."/>
        </authorList>
    </citation>
    <scope>NUCLEOTIDE SEQUENCE</scope>
    <source>
        <strain evidence="2">DSM 16368 / CIP 108037 / IAM 15318 / JCM 13566 / Re117</strain>
    </source>
</reference>
<evidence type="ECO:0000313" key="1">
    <source>
        <dbReference type="EMBL" id="CBT75933.1"/>
    </source>
</evidence>
<dbReference type="Proteomes" id="UP000006878">
    <property type="component" value="Chromosome"/>
</dbReference>
<evidence type="ECO:0000313" key="2">
    <source>
        <dbReference type="Proteomes" id="UP000006878"/>
    </source>
</evidence>
<dbReference type="EMBL" id="FQ311875">
    <property type="protein sequence ID" value="CBT75933.1"/>
    <property type="molecule type" value="Genomic_DNA"/>
</dbReference>
<organism evidence="1 2">
    <name type="scientific">Glutamicibacter arilaitensis (strain DSM 16368 / CIP 108037 / IAM 15318 / JCM 13566 / NCIMB 14258 / Re117)</name>
    <name type="common">Arthrobacter arilaitensis</name>
    <dbReference type="NCBI Taxonomy" id="861360"/>
    <lineage>
        <taxon>Bacteria</taxon>
        <taxon>Bacillati</taxon>
        <taxon>Actinomycetota</taxon>
        <taxon>Actinomycetes</taxon>
        <taxon>Micrococcales</taxon>
        <taxon>Micrococcaceae</taxon>
        <taxon>Glutamicibacter</taxon>
    </lineage>
</organism>
<gene>
    <name evidence="1" type="ordered locus">AARI_17190</name>
</gene>